<dbReference type="Gene3D" id="1.10.8.430">
    <property type="entry name" value="Helical domain of apoptotic protease-activating factors"/>
    <property type="match status" value="1"/>
</dbReference>
<dbReference type="InterPro" id="IPR002182">
    <property type="entry name" value="NB-ARC"/>
</dbReference>
<dbReference type="Gene3D" id="3.40.50.300">
    <property type="entry name" value="P-loop containing nucleotide triphosphate hydrolases"/>
    <property type="match status" value="1"/>
</dbReference>
<evidence type="ECO:0000256" key="2">
    <source>
        <dbReference type="ARBA" id="ARBA00022737"/>
    </source>
</evidence>
<dbReference type="Gramene" id="ONI01671">
    <property type="protein sequence ID" value="ONI01671"/>
    <property type="gene ID" value="PRUPE_6G152300"/>
</dbReference>
<evidence type="ECO:0000259" key="5">
    <source>
        <dbReference type="PROSITE" id="PS50104"/>
    </source>
</evidence>
<dbReference type="InterPro" id="IPR042197">
    <property type="entry name" value="Apaf_helical"/>
</dbReference>
<keyword evidence="3" id="KW-0611">Plant defense</keyword>
<evidence type="ECO:0000256" key="1">
    <source>
        <dbReference type="ARBA" id="ARBA00022614"/>
    </source>
</evidence>
<dbReference type="InterPro" id="IPR027417">
    <property type="entry name" value="P-loop_NTPase"/>
</dbReference>
<dbReference type="Proteomes" id="UP000006882">
    <property type="component" value="Chromosome G6"/>
</dbReference>
<protein>
    <recommendedName>
        <fullName evidence="5">TIR domain-containing protein</fullName>
    </recommendedName>
</protein>
<dbReference type="GO" id="GO:0043531">
    <property type="term" value="F:ADP binding"/>
    <property type="evidence" value="ECO:0007669"/>
    <property type="project" value="InterPro"/>
</dbReference>
<dbReference type="GO" id="GO:0007165">
    <property type="term" value="P:signal transduction"/>
    <property type="evidence" value="ECO:0007669"/>
    <property type="project" value="InterPro"/>
</dbReference>
<dbReference type="PANTHER" id="PTHR11017">
    <property type="entry name" value="LEUCINE-RICH REPEAT-CONTAINING PROTEIN"/>
    <property type="match status" value="1"/>
</dbReference>
<reference evidence="6 7" key="1">
    <citation type="journal article" date="2013" name="Nat. Genet.">
        <title>The high-quality draft genome of peach (Prunus persica) identifies unique patterns of genetic diversity, domestication and genome evolution.</title>
        <authorList>
            <consortium name="International Peach Genome Initiative"/>
            <person name="Verde I."/>
            <person name="Abbott A.G."/>
            <person name="Scalabrin S."/>
            <person name="Jung S."/>
            <person name="Shu S."/>
            <person name="Marroni F."/>
            <person name="Zhebentyayeva T."/>
            <person name="Dettori M.T."/>
            <person name="Grimwood J."/>
            <person name="Cattonaro F."/>
            <person name="Zuccolo A."/>
            <person name="Rossini L."/>
            <person name="Jenkins J."/>
            <person name="Vendramin E."/>
            <person name="Meisel L.A."/>
            <person name="Decroocq V."/>
            <person name="Sosinski B."/>
            <person name="Prochnik S."/>
            <person name="Mitros T."/>
            <person name="Policriti A."/>
            <person name="Cipriani G."/>
            <person name="Dondini L."/>
            <person name="Ficklin S."/>
            <person name="Goodstein D.M."/>
            <person name="Xuan P."/>
            <person name="Del Fabbro C."/>
            <person name="Aramini V."/>
            <person name="Copetti D."/>
            <person name="Gonzalez S."/>
            <person name="Horner D.S."/>
            <person name="Falchi R."/>
            <person name="Lucas S."/>
            <person name="Mica E."/>
            <person name="Maldonado J."/>
            <person name="Lazzari B."/>
            <person name="Bielenberg D."/>
            <person name="Pirona R."/>
            <person name="Miculan M."/>
            <person name="Barakat A."/>
            <person name="Testolin R."/>
            <person name="Stella A."/>
            <person name="Tartarini S."/>
            <person name="Tonutti P."/>
            <person name="Arus P."/>
            <person name="Orellana A."/>
            <person name="Wells C."/>
            <person name="Main D."/>
            <person name="Vizzotto G."/>
            <person name="Silva H."/>
            <person name="Salamini F."/>
            <person name="Schmutz J."/>
            <person name="Morgante M."/>
            <person name="Rokhsar D.S."/>
        </authorList>
    </citation>
    <scope>NUCLEOTIDE SEQUENCE [LARGE SCALE GENOMIC DNA]</scope>
    <source>
        <strain evidence="7">cv. Nemared</strain>
    </source>
</reference>
<sequence length="1003" mass="113696">MDEKYDVFLSFRGEDTRNTFTSHLHAALLGKKVETYIDYRIERGDKIAPALLEAIEKSKLSVIIFSKNYASSTWCLDELVHILKCKERDGQFVIPIFYDINPSHVRKQQGSFADAFAQHEERFKDNMDKVHKWRLALRKAAKISGFDDSNKIGLESDLVKTVVKDILTKLNRKTSSDLKGLVGIESRIEEIESLLCIDSQDVCSVGVWGMGGIGKTTLADAIFHQISSKFEASCFLANVRVKSEEKDGLIHLRNTLVRKILDDENLNIDTPSIGSDLVRKRLGRTKVLIVLDDVDDSSQIELLAGDHARFGPGSRIIITTRDRSLLKKTVEDDKIYKVKALTRDEALQLFHLNAFKNNTPRGDYTELAQKVVGYAGGIPLAVQILGSSFIQCERKEDWLDELINLKTFLSKKIQKVLRLNFDGLEENEKEIFLDIACFDKVQTLYIVKRMLDASGFSVAGIRVLSDKSLISVSENMTIEMHDLLQDMGKEIVREQCIEEPGKRSRLFMAEDVYRVLKNNTGTATVQAIFMNMSEIGPLHSNRAYFKRMYNLRLLNVDNSSFGNYWELDVSLPNSLRYLCWVGYQLESLPSEFSPENLVELRMSYSNVELLWNEDQNLGNLKVLDLSYSRNLTEVPDFSQSHKLEYINLEGCTSLVQIPSCCQYLDKLTYLNLGGCSNLESLPEMPGNIEYLDMSSTAIKEMPSSVWSNEKISCLDIQWCKDLKNLPSSSCKLKLCNLSFQGCSSLGKFSELPSNIMELELSETAIKVLPSSIENLSCLKKIVLQNCGRFVSLPTSFCKLNSLERLDFTGCFKFEYFPEILEPMEHLNFLSLSQTAVKELPSSIDNLMGLQTLQLYGCKNLKFVPNSIYNLDSLKTLMFGGCLKLKSLPFFSVGLCSLEELNLSYCGILEISDSLICLTSLRDIDLSGTMIRSLPASIPKVEEDTKIERDCDEYGASGSDDIFGTLCVREWKWKDRKNDMVNYVLRQLKRKKEKAKEFFGALGR</sequence>
<dbReference type="InterPro" id="IPR000157">
    <property type="entry name" value="TIR_dom"/>
</dbReference>
<keyword evidence="2" id="KW-0677">Repeat</keyword>
<dbReference type="SUPFAM" id="SSF52200">
    <property type="entry name" value="Toll/Interleukin receptor TIR domain"/>
    <property type="match status" value="1"/>
</dbReference>
<dbReference type="InterPro" id="IPR058192">
    <property type="entry name" value="WHD_ROQ1-like"/>
</dbReference>
<dbReference type="PRINTS" id="PR00364">
    <property type="entry name" value="DISEASERSIST"/>
</dbReference>
<dbReference type="GO" id="GO:0006952">
    <property type="term" value="P:defense response"/>
    <property type="evidence" value="ECO:0007669"/>
    <property type="project" value="InterPro"/>
</dbReference>
<dbReference type="OrthoDB" id="1191736at2759"/>
<dbReference type="EMBL" id="CM007656">
    <property type="protein sequence ID" value="ONI01671.1"/>
    <property type="molecule type" value="Genomic_DNA"/>
</dbReference>
<evidence type="ECO:0000313" key="6">
    <source>
        <dbReference type="EMBL" id="ONI01671.1"/>
    </source>
</evidence>
<dbReference type="SUPFAM" id="SSF52058">
    <property type="entry name" value="L domain-like"/>
    <property type="match status" value="2"/>
</dbReference>
<keyword evidence="7" id="KW-1185">Reference proteome</keyword>
<dbReference type="FunFam" id="3.40.50.10140:FF:000007">
    <property type="entry name" value="Disease resistance protein (TIR-NBS-LRR class)"/>
    <property type="match status" value="1"/>
</dbReference>
<dbReference type="AlphaFoldDB" id="A0A251NQU0"/>
<dbReference type="PROSITE" id="PS50104">
    <property type="entry name" value="TIR"/>
    <property type="match status" value="1"/>
</dbReference>
<dbReference type="Pfam" id="PF00931">
    <property type="entry name" value="NB-ARC"/>
    <property type="match status" value="1"/>
</dbReference>
<accession>A0A251NQU0</accession>
<keyword evidence="1" id="KW-0433">Leucine-rich repeat</keyword>
<dbReference type="Gene3D" id="3.40.50.10140">
    <property type="entry name" value="Toll/interleukin-1 receptor homology (TIR) domain"/>
    <property type="match status" value="1"/>
</dbReference>
<dbReference type="InterPro" id="IPR032675">
    <property type="entry name" value="LRR_dom_sf"/>
</dbReference>
<dbReference type="Pfam" id="PF23282">
    <property type="entry name" value="WHD_ROQ1"/>
    <property type="match status" value="1"/>
</dbReference>
<dbReference type="PANTHER" id="PTHR11017:SF574">
    <property type="entry name" value="ADP-RIBOSYL CYCLASE_CYCLIC ADP-RIBOSE HYDROLASE"/>
    <property type="match status" value="1"/>
</dbReference>
<dbReference type="SMART" id="SM00255">
    <property type="entry name" value="TIR"/>
    <property type="match status" value="1"/>
</dbReference>
<dbReference type="InterPro" id="IPR044974">
    <property type="entry name" value="Disease_R_plants"/>
</dbReference>
<dbReference type="SUPFAM" id="SSF52540">
    <property type="entry name" value="P-loop containing nucleoside triphosphate hydrolases"/>
    <property type="match status" value="1"/>
</dbReference>
<keyword evidence="4" id="KW-0520">NAD</keyword>
<dbReference type="SMR" id="A0A251NQU0"/>
<evidence type="ECO:0000256" key="3">
    <source>
        <dbReference type="ARBA" id="ARBA00022821"/>
    </source>
</evidence>
<dbReference type="Pfam" id="PF23286">
    <property type="entry name" value="LRR_13"/>
    <property type="match status" value="1"/>
</dbReference>
<gene>
    <name evidence="6" type="ORF">PRUPE_6G152300</name>
</gene>
<dbReference type="InterPro" id="IPR035897">
    <property type="entry name" value="Toll_tir_struct_dom_sf"/>
</dbReference>
<name>A0A251NQU0_PRUPE</name>
<evidence type="ECO:0000313" key="7">
    <source>
        <dbReference type="Proteomes" id="UP000006882"/>
    </source>
</evidence>
<dbReference type="InterPro" id="IPR058546">
    <property type="entry name" value="RPS4B/Roq1-like_LRR"/>
</dbReference>
<dbReference type="Pfam" id="PF01582">
    <property type="entry name" value="TIR"/>
    <property type="match status" value="1"/>
</dbReference>
<dbReference type="Gene3D" id="3.80.10.10">
    <property type="entry name" value="Ribonuclease Inhibitor"/>
    <property type="match status" value="3"/>
</dbReference>
<proteinExistence type="predicted"/>
<feature type="domain" description="TIR" evidence="5">
    <location>
        <begin position="3"/>
        <end position="170"/>
    </location>
</feature>
<evidence type="ECO:0000256" key="4">
    <source>
        <dbReference type="ARBA" id="ARBA00023027"/>
    </source>
</evidence>
<organism evidence="6 7">
    <name type="scientific">Prunus persica</name>
    <name type="common">Peach</name>
    <name type="synonym">Amygdalus persica</name>
    <dbReference type="NCBI Taxonomy" id="3760"/>
    <lineage>
        <taxon>Eukaryota</taxon>
        <taxon>Viridiplantae</taxon>
        <taxon>Streptophyta</taxon>
        <taxon>Embryophyta</taxon>
        <taxon>Tracheophyta</taxon>
        <taxon>Spermatophyta</taxon>
        <taxon>Magnoliopsida</taxon>
        <taxon>eudicotyledons</taxon>
        <taxon>Gunneridae</taxon>
        <taxon>Pentapetalae</taxon>
        <taxon>rosids</taxon>
        <taxon>fabids</taxon>
        <taxon>Rosales</taxon>
        <taxon>Rosaceae</taxon>
        <taxon>Amygdaloideae</taxon>
        <taxon>Amygdaleae</taxon>
        <taxon>Prunus</taxon>
    </lineage>
</organism>